<dbReference type="EMBL" id="LGCL01000035">
    <property type="protein sequence ID" value="KPL73602.1"/>
    <property type="molecule type" value="Genomic_DNA"/>
</dbReference>
<sequence length="245" mass="28064">MERNFCVNKTFLLEALQKGVMNLQGQFLNSSNYTFLTQLAYQGFECNVVYKPVKGEMPLWDFPNGTLAQRETAAFVLSEALGWDLVPPTVFRKKAALGPGSVQYFVEHDPQYHFFEFSVEDRQRLRPAALFDLLANNADRKGGHILIGAERHIYLIDHGICFNREPKLRTVIWDFAGEALPPDLLEDVRRLSAELEQKTGAYTELRRYLSAKELDALRERALALLEAGVFPHPDPQRRPYPWPPV</sequence>
<dbReference type="NCBIfam" id="TIGR03843">
    <property type="entry name" value="SCO1664 family protein"/>
    <property type="match status" value="1"/>
</dbReference>
<organism evidence="1 2">
    <name type="scientific">Ornatilinea apprima</name>
    <dbReference type="NCBI Taxonomy" id="1134406"/>
    <lineage>
        <taxon>Bacteria</taxon>
        <taxon>Bacillati</taxon>
        <taxon>Chloroflexota</taxon>
        <taxon>Anaerolineae</taxon>
        <taxon>Anaerolineales</taxon>
        <taxon>Anaerolineaceae</taxon>
        <taxon>Ornatilinea</taxon>
    </lineage>
</organism>
<gene>
    <name evidence="1" type="ORF">ADN00_14550</name>
</gene>
<dbReference type="Proteomes" id="UP000050417">
    <property type="component" value="Unassembled WGS sequence"/>
</dbReference>
<evidence type="ECO:0000313" key="2">
    <source>
        <dbReference type="Proteomes" id="UP000050417"/>
    </source>
</evidence>
<dbReference type="STRING" id="1134406.ADN00_14550"/>
<dbReference type="PATRIC" id="fig|1134406.4.peg.2076"/>
<accession>A0A0N8GLW1</accession>
<name>A0A0N8GLW1_9CHLR</name>
<evidence type="ECO:0000313" key="1">
    <source>
        <dbReference type="EMBL" id="KPL73602.1"/>
    </source>
</evidence>
<reference evidence="1 2" key="1">
    <citation type="submission" date="2015-07" db="EMBL/GenBank/DDBJ databases">
        <title>Genome sequence of Ornatilinea apprima DSM 23815.</title>
        <authorList>
            <person name="Hemp J."/>
            <person name="Ward L.M."/>
            <person name="Pace L.A."/>
            <person name="Fischer W.W."/>
        </authorList>
    </citation>
    <scope>NUCLEOTIDE SEQUENCE [LARGE SCALE GENOMIC DNA]</scope>
    <source>
        <strain evidence="1 2">P3M-1</strain>
    </source>
</reference>
<dbReference type="AlphaFoldDB" id="A0A0N8GLW1"/>
<comment type="caution">
    <text evidence="1">The sequence shown here is derived from an EMBL/GenBank/DDBJ whole genome shotgun (WGS) entry which is preliminary data.</text>
</comment>
<proteinExistence type="predicted"/>
<evidence type="ECO:0008006" key="3">
    <source>
        <dbReference type="Google" id="ProtNLM"/>
    </source>
</evidence>
<keyword evidence="2" id="KW-1185">Reference proteome</keyword>
<protein>
    <recommendedName>
        <fullName evidence="3">PI3K/PI4K catalytic domain-containing protein</fullName>
    </recommendedName>
</protein>
<dbReference type="InterPro" id="IPR022292">
    <property type="entry name" value="CHP03843"/>
</dbReference>